<evidence type="ECO:0000313" key="2">
    <source>
        <dbReference type="EMBL" id="MBA1837028.1"/>
    </source>
</evidence>
<protein>
    <submittedName>
        <fullName evidence="2">Prepilin peptidase</fullName>
    </submittedName>
</protein>
<gene>
    <name evidence="2" type="ORF">HMA55_03770</name>
</gene>
<proteinExistence type="predicted"/>
<accession>A0A7H0K8K0</accession>
<organism evidence="2 3">
    <name type="scientific">Corynebacterium wankanglinii</name>
    <dbReference type="NCBI Taxonomy" id="2735136"/>
    <lineage>
        <taxon>Bacteria</taxon>
        <taxon>Bacillati</taxon>
        <taxon>Actinomycetota</taxon>
        <taxon>Actinomycetes</taxon>
        <taxon>Mycobacteriales</taxon>
        <taxon>Corynebacteriaceae</taxon>
        <taxon>Corynebacterium</taxon>
    </lineage>
</organism>
<comment type="caution">
    <text evidence="2">The sequence shown here is derived from an EMBL/GenBank/DDBJ whole genome shotgun (WGS) entry which is preliminary data.</text>
</comment>
<sequence length="141" mass="14338">MGIGGFSRLLLIAGFGAWSFVLSANDVRVRRLPDPLTLPPAAVALAACGWWPELGWGLAWPAFYLLAGNGIGGGDVKLAVSLGVVCASVAGPLGVIGALGLAGLNTVVLSRLTGERTVPHGPSMICAAWTVTLPLCIYSGV</sequence>
<dbReference type="AlphaFoldDB" id="A0A7H0K8K0"/>
<dbReference type="Pfam" id="PF01478">
    <property type="entry name" value="Peptidase_A24"/>
    <property type="match status" value="1"/>
</dbReference>
<dbReference type="Gene3D" id="1.20.120.1220">
    <property type="match status" value="1"/>
</dbReference>
<dbReference type="Proteomes" id="UP000577408">
    <property type="component" value="Unassembled WGS sequence"/>
</dbReference>
<feature type="domain" description="Prepilin type IV endopeptidase peptidase" evidence="1">
    <location>
        <begin position="15"/>
        <end position="102"/>
    </location>
</feature>
<dbReference type="RefSeq" id="WP_181191745.1">
    <property type="nucleotide sequence ID" value="NZ_JABFED010000002.1"/>
</dbReference>
<dbReference type="GO" id="GO:0016020">
    <property type="term" value="C:membrane"/>
    <property type="evidence" value="ECO:0007669"/>
    <property type="project" value="InterPro"/>
</dbReference>
<keyword evidence="3" id="KW-1185">Reference proteome</keyword>
<evidence type="ECO:0000313" key="3">
    <source>
        <dbReference type="Proteomes" id="UP000577408"/>
    </source>
</evidence>
<dbReference type="InterPro" id="IPR000045">
    <property type="entry name" value="Prepilin_IV_endopep_pep"/>
</dbReference>
<reference evidence="2 3" key="1">
    <citation type="submission" date="2020-05" db="EMBL/GenBank/DDBJ databases">
        <title>Descriptions of Corynebacterium xxxx sp. nov., Corynebacterium yyyy sp. nov. and Corynebacterium zzzz sp. nov.</title>
        <authorList>
            <person name="Zhang G."/>
        </authorList>
    </citation>
    <scope>NUCLEOTIDE SEQUENCE [LARGE SCALE GENOMIC DNA]</scope>
    <source>
        <strain evidence="3">zg-913</strain>
    </source>
</reference>
<name>A0A7H0K8K0_9CORY</name>
<evidence type="ECO:0000259" key="1">
    <source>
        <dbReference type="Pfam" id="PF01478"/>
    </source>
</evidence>
<dbReference type="GO" id="GO:0004190">
    <property type="term" value="F:aspartic-type endopeptidase activity"/>
    <property type="evidence" value="ECO:0007669"/>
    <property type="project" value="InterPro"/>
</dbReference>
<dbReference type="EMBL" id="JABFED010000002">
    <property type="protein sequence ID" value="MBA1837028.1"/>
    <property type="molecule type" value="Genomic_DNA"/>
</dbReference>